<keyword evidence="2" id="KW-1185">Reference proteome</keyword>
<evidence type="ECO:0000313" key="3">
    <source>
        <dbReference type="WBParaSite" id="TASK_0000917801-mRNA-1"/>
    </source>
</evidence>
<gene>
    <name evidence="1" type="ORF">TASK_LOCUS9179</name>
</gene>
<accession>A0A0R3WEE0</accession>
<dbReference type="EMBL" id="UYRS01019020">
    <property type="protein sequence ID" value="VDK42163.1"/>
    <property type="molecule type" value="Genomic_DNA"/>
</dbReference>
<dbReference type="WBParaSite" id="TASK_0000917801-mRNA-1">
    <property type="protein sequence ID" value="TASK_0000917801-mRNA-1"/>
    <property type="gene ID" value="TASK_0000917801"/>
</dbReference>
<dbReference type="Proteomes" id="UP000282613">
    <property type="component" value="Unassembled WGS sequence"/>
</dbReference>
<sequence length="149" mass="16868">MYSASIRSTNFLQNLLLSDSDKLRSVVLKTRNVHLLHLIIGPCAVRRFYVDVPLRIGHNHGESAKKGRVKLPEVALYVLQEDSAPQSVKYNNDHGYFRISLEQSGLVNPSLAQPATLRPILYIYCCSYSCCPEENEEVEEKLGENLEAY</sequence>
<protein>
    <submittedName>
        <fullName evidence="3">Velvet domain-containing protein</fullName>
    </submittedName>
</protein>
<reference evidence="1 2" key="2">
    <citation type="submission" date="2018-11" db="EMBL/GenBank/DDBJ databases">
        <authorList>
            <consortium name="Pathogen Informatics"/>
        </authorList>
    </citation>
    <scope>NUCLEOTIDE SEQUENCE [LARGE SCALE GENOMIC DNA]</scope>
</reference>
<dbReference type="AlphaFoldDB" id="A0A0R3WEE0"/>
<proteinExistence type="predicted"/>
<evidence type="ECO:0000313" key="2">
    <source>
        <dbReference type="Proteomes" id="UP000282613"/>
    </source>
</evidence>
<organism evidence="3">
    <name type="scientific">Taenia asiatica</name>
    <name type="common">Asian tapeworm</name>
    <dbReference type="NCBI Taxonomy" id="60517"/>
    <lineage>
        <taxon>Eukaryota</taxon>
        <taxon>Metazoa</taxon>
        <taxon>Spiralia</taxon>
        <taxon>Lophotrochozoa</taxon>
        <taxon>Platyhelminthes</taxon>
        <taxon>Cestoda</taxon>
        <taxon>Eucestoda</taxon>
        <taxon>Cyclophyllidea</taxon>
        <taxon>Taeniidae</taxon>
        <taxon>Taenia</taxon>
    </lineage>
</organism>
<reference evidence="3" key="1">
    <citation type="submission" date="2017-02" db="UniProtKB">
        <authorList>
            <consortium name="WormBaseParasite"/>
        </authorList>
    </citation>
    <scope>IDENTIFICATION</scope>
</reference>
<name>A0A0R3WEE0_TAEAS</name>
<evidence type="ECO:0000313" key="1">
    <source>
        <dbReference type="EMBL" id="VDK42163.1"/>
    </source>
</evidence>